<gene>
    <name evidence="2" type="ORF">ESZ91_10985</name>
</gene>
<dbReference type="Proteomes" id="UP000291269">
    <property type="component" value="Unassembled WGS sequence"/>
</dbReference>
<name>A0A4Q2K6V1_9FIRM</name>
<dbReference type="SUPFAM" id="SSF53067">
    <property type="entry name" value="Actin-like ATPase domain"/>
    <property type="match status" value="2"/>
</dbReference>
<dbReference type="CDD" id="cd24054">
    <property type="entry name" value="ASKHA_NBD_AaPPX-GppA_MtPPX2-like"/>
    <property type="match status" value="1"/>
</dbReference>
<dbReference type="AlphaFoldDB" id="A0A4Q2K6V1"/>
<sequence length="288" mass="30558">MKCSVIDIGSNSVRLLLWADGKTLYKKLCTTRLGEGLSKSGVLTGEAITRTANAVARFCEEAKTEGAERIFAFATAAVRRAFNGSRFVAAVKEICGLDVDVLSGEREAEIGFLGALGGNDGGVLDIGGASTEILVGQSGRILYAKSLDIGAVRLKDLCGEDKGKLLTVIDEKISPFASVPQCPMFAIGGTATTLVSLHKKMKVYEPSAVHGSVLTQEEVRALADKLLSCTQDERLAMDGMEKGRADVIGGGALLMSRVMEKIGARQITVSVRDNLEGYLIGKKERGEL</sequence>
<dbReference type="OrthoDB" id="9807195at2"/>
<dbReference type="EMBL" id="SDOZ01000005">
    <property type="protein sequence ID" value="RXZ57871.1"/>
    <property type="molecule type" value="Genomic_DNA"/>
</dbReference>
<dbReference type="InterPro" id="IPR050273">
    <property type="entry name" value="GppA/Ppx_hydrolase"/>
</dbReference>
<reference evidence="2 3" key="1">
    <citation type="journal article" date="2019" name="Gut">
        <title>Antibiotics-induced monodominance of a novel gut bacterial order.</title>
        <authorList>
            <person name="Hildebrand F."/>
            <person name="Moitinho-Silva L."/>
            <person name="Blasche S."/>
            <person name="Jahn M.T."/>
            <person name="Gossmann T.I."/>
            <person name="Heuerta-Cepas J."/>
            <person name="Hercog R."/>
            <person name="Luetge M."/>
            <person name="Bahram M."/>
            <person name="Pryszlak A."/>
            <person name="Alves R.J."/>
            <person name="Waszak S.M."/>
            <person name="Zhu A."/>
            <person name="Ye L."/>
            <person name="Costea P.I."/>
            <person name="Aalvink S."/>
            <person name="Belzer C."/>
            <person name="Forslund S.K."/>
            <person name="Sunagawa S."/>
            <person name="Hentschel U."/>
            <person name="Merten C."/>
            <person name="Patil K.R."/>
            <person name="Benes V."/>
            <person name="Bork P."/>
        </authorList>
    </citation>
    <scope>NUCLEOTIDE SEQUENCE [LARGE SCALE GENOMIC DNA]</scope>
    <source>
        <strain evidence="2 3">HDS1380</strain>
    </source>
</reference>
<protein>
    <submittedName>
        <fullName evidence="2">Ppx/GppA family phosphatase</fullName>
    </submittedName>
</protein>
<evidence type="ECO:0000259" key="1">
    <source>
        <dbReference type="Pfam" id="PF02541"/>
    </source>
</evidence>
<accession>A0A4Q2K6V1</accession>
<dbReference type="Gene3D" id="3.30.420.40">
    <property type="match status" value="1"/>
</dbReference>
<dbReference type="GO" id="GO:0016462">
    <property type="term" value="F:pyrophosphatase activity"/>
    <property type="evidence" value="ECO:0007669"/>
    <property type="project" value="TreeGrafter"/>
</dbReference>
<dbReference type="PANTHER" id="PTHR30005:SF13">
    <property type="entry name" value="EXOPOLYPHOSPHATASE 2"/>
    <property type="match status" value="1"/>
</dbReference>
<evidence type="ECO:0000313" key="2">
    <source>
        <dbReference type="EMBL" id="RXZ57871.1"/>
    </source>
</evidence>
<dbReference type="Pfam" id="PF02541">
    <property type="entry name" value="Ppx-GppA"/>
    <property type="match status" value="1"/>
</dbReference>
<dbReference type="Gene3D" id="3.30.420.150">
    <property type="entry name" value="Exopolyphosphatase. Domain 2"/>
    <property type="match status" value="1"/>
</dbReference>
<dbReference type="RefSeq" id="WP_129227236.1">
    <property type="nucleotide sequence ID" value="NZ_SDOZ01000005.1"/>
</dbReference>
<comment type="caution">
    <text evidence="2">The sequence shown here is derived from an EMBL/GenBank/DDBJ whole genome shotgun (WGS) entry which is preliminary data.</text>
</comment>
<proteinExistence type="predicted"/>
<feature type="domain" description="Ppx/GppA phosphatase N-terminal" evidence="1">
    <location>
        <begin position="24"/>
        <end position="281"/>
    </location>
</feature>
<dbReference type="InterPro" id="IPR043129">
    <property type="entry name" value="ATPase_NBD"/>
</dbReference>
<organism evidence="2 3">
    <name type="scientific">Candidatus Borkfalkia ceftriaxoniphila</name>
    <dbReference type="NCBI Taxonomy" id="2508949"/>
    <lineage>
        <taxon>Bacteria</taxon>
        <taxon>Bacillati</taxon>
        <taxon>Bacillota</taxon>
        <taxon>Clostridia</taxon>
        <taxon>Christensenellales</taxon>
        <taxon>Christensenellaceae</taxon>
        <taxon>Candidatus Borkfalkia</taxon>
    </lineage>
</organism>
<keyword evidence="3" id="KW-1185">Reference proteome</keyword>
<evidence type="ECO:0000313" key="3">
    <source>
        <dbReference type="Proteomes" id="UP000291269"/>
    </source>
</evidence>
<dbReference type="PANTHER" id="PTHR30005">
    <property type="entry name" value="EXOPOLYPHOSPHATASE"/>
    <property type="match status" value="1"/>
</dbReference>
<dbReference type="InterPro" id="IPR003695">
    <property type="entry name" value="Ppx_GppA_N"/>
</dbReference>